<keyword evidence="2" id="KW-0805">Transcription regulation</keyword>
<name>A0A8J7LQK4_9RHOB</name>
<protein>
    <submittedName>
        <fullName evidence="6">LysR family transcriptional regulator</fullName>
    </submittedName>
</protein>
<comment type="caution">
    <text evidence="6">The sequence shown here is derived from an EMBL/GenBank/DDBJ whole genome shotgun (WGS) entry which is preliminary data.</text>
</comment>
<dbReference type="EMBL" id="JADCKQ010000009">
    <property type="protein sequence ID" value="MBI1494462.1"/>
    <property type="molecule type" value="Genomic_DNA"/>
</dbReference>
<dbReference type="GO" id="GO:0003700">
    <property type="term" value="F:DNA-binding transcription factor activity"/>
    <property type="evidence" value="ECO:0007669"/>
    <property type="project" value="InterPro"/>
</dbReference>
<dbReference type="Pfam" id="PF00126">
    <property type="entry name" value="HTH_1"/>
    <property type="match status" value="1"/>
</dbReference>
<dbReference type="InterPro" id="IPR036388">
    <property type="entry name" value="WH-like_DNA-bd_sf"/>
</dbReference>
<dbReference type="InterPro" id="IPR036390">
    <property type="entry name" value="WH_DNA-bd_sf"/>
</dbReference>
<reference evidence="6" key="1">
    <citation type="submission" date="2020-10" db="EMBL/GenBank/DDBJ databases">
        <title>Paenihalocynthiibacter styelae gen. nov., sp. nov., isolated from stalked sea squirt Styela clava.</title>
        <authorList>
            <person name="Kim Y.-O."/>
            <person name="Yoon J.-H."/>
        </authorList>
    </citation>
    <scope>NUCLEOTIDE SEQUENCE</scope>
    <source>
        <strain evidence="6">MYP1-1</strain>
    </source>
</reference>
<evidence type="ECO:0000256" key="1">
    <source>
        <dbReference type="ARBA" id="ARBA00009437"/>
    </source>
</evidence>
<gene>
    <name evidence="6" type="ORF">H1D41_12515</name>
</gene>
<evidence type="ECO:0000313" key="6">
    <source>
        <dbReference type="EMBL" id="MBI1494462.1"/>
    </source>
</evidence>
<evidence type="ECO:0000259" key="5">
    <source>
        <dbReference type="PROSITE" id="PS50931"/>
    </source>
</evidence>
<evidence type="ECO:0000313" key="7">
    <source>
        <dbReference type="Proteomes" id="UP000640583"/>
    </source>
</evidence>
<dbReference type="Pfam" id="PF03466">
    <property type="entry name" value="LysR_substrate"/>
    <property type="match status" value="1"/>
</dbReference>
<dbReference type="Gene3D" id="3.40.190.290">
    <property type="match status" value="1"/>
</dbReference>
<dbReference type="FunFam" id="1.10.10.10:FF:000001">
    <property type="entry name" value="LysR family transcriptional regulator"/>
    <property type="match status" value="1"/>
</dbReference>
<dbReference type="AlphaFoldDB" id="A0A8J7LQK4"/>
<organism evidence="6 7">
    <name type="scientific">Halocynthiibacter styelae</name>
    <dbReference type="NCBI Taxonomy" id="2761955"/>
    <lineage>
        <taxon>Bacteria</taxon>
        <taxon>Pseudomonadati</taxon>
        <taxon>Pseudomonadota</taxon>
        <taxon>Alphaproteobacteria</taxon>
        <taxon>Rhodobacterales</taxon>
        <taxon>Paracoccaceae</taxon>
        <taxon>Halocynthiibacter</taxon>
    </lineage>
</organism>
<dbReference type="RefSeq" id="WP_228849226.1">
    <property type="nucleotide sequence ID" value="NZ_JADCKQ010000009.1"/>
</dbReference>
<sequence>MKLNPNDLLIFLTITETRSLTEAAARNGLTKSAVSQALKRLEDAIGAKLLFRTTRSLSLTEAGMRLLPMCRKMREAQQEIDAVVSDLTDKSASLTVTAPHALCQPLLIPLLSQISETDIRVIADDAALNLVDHQIDLAIRVGAPAPQSAQITRIGTLNESLWAADALVQKMGGVPGDLRALETWPHAANDWQGSPLRYPLENGDILTAHPRFRCNTVHGLQGFIAQGSAVGLLPDILTQTDPRLTRLVPISQSPVYALHQHGKTPPPGLRDLIQALRNRLKKI</sequence>
<accession>A0A8J7LQK4</accession>
<comment type="similarity">
    <text evidence="1">Belongs to the LysR transcriptional regulatory family.</text>
</comment>
<dbReference type="PANTHER" id="PTHR30537">
    <property type="entry name" value="HTH-TYPE TRANSCRIPTIONAL REGULATOR"/>
    <property type="match status" value="1"/>
</dbReference>
<dbReference type="SUPFAM" id="SSF46785">
    <property type="entry name" value="Winged helix' DNA-binding domain"/>
    <property type="match status" value="1"/>
</dbReference>
<dbReference type="GO" id="GO:0043565">
    <property type="term" value="F:sequence-specific DNA binding"/>
    <property type="evidence" value="ECO:0007669"/>
    <property type="project" value="TreeGrafter"/>
</dbReference>
<keyword evidence="7" id="KW-1185">Reference proteome</keyword>
<dbReference type="PROSITE" id="PS50931">
    <property type="entry name" value="HTH_LYSR"/>
    <property type="match status" value="1"/>
</dbReference>
<evidence type="ECO:0000256" key="2">
    <source>
        <dbReference type="ARBA" id="ARBA00023015"/>
    </source>
</evidence>
<dbReference type="InterPro" id="IPR000847">
    <property type="entry name" value="LysR_HTH_N"/>
</dbReference>
<dbReference type="GO" id="GO:0006351">
    <property type="term" value="P:DNA-templated transcription"/>
    <property type="evidence" value="ECO:0007669"/>
    <property type="project" value="TreeGrafter"/>
</dbReference>
<dbReference type="Proteomes" id="UP000640583">
    <property type="component" value="Unassembled WGS sequence"/>
</dbReference>
<keyword evidence="4" id="KW-0804">Transcription</keyword>
<keyword evidence="3" id="KW-0238">DNA-binding</keyword>
<dbReference type="PANTHER" id="PTHR30537:SF5">
    <property type="entry name" value="HTH-TYPE TRANSCRIPTIONAL ACTIVATOR TTDR-RELATED"/>
    <property type="match status" value="1"/>
</dbReference>
<dbReference type="InterPro" id="IPR058163">
    <property type="entry name" value="LysR-type_TF_proteobact-type"/>
</dbReference>
<evidence type="ECO:0000256" key="3">
    <source>
        <dbReference type="ARBA" id="ARBA00023125"/>
    </source>
</evidence>
<dbReference type="SUPFAM" id="SSF53850">
    <property type="entry name" value="Periplasmic binding protein-like II"/>
    <property type="match status" value="1"/>
</dbReference>
<dbReference type="InterPro" id="IPR005119">
    <property type="entry name" value="LysR_subst-bd"/>
</dbReference>
<feature type="domain" description="HTH lysR-type" evidence="5">
    <location>
        <begin position="3"/>
        <end position="60"/>
    </location>
</feature>
<evidence type="ECO:0000256" key="4">
    <source>
        <dbReference type="ARBA" id="ARBA00023163"/>
    </source>
</evidence>
<proteinExistence type="inferred from homology"/>
<dbReference type="Gene3D" id="1.10.10.10">
    <property type="entry name" value="Winged helix-like DNA-binding domain superfamily/Winged helix DNA-binding domain"/>
    <property type="match status" value="1"/>
</dbReference>